<keyword evidence="2" id="KW-0413">Isomerase</keyword>
<reference evidence="2 3" key="1">
    <citation type="submission" date="2020-08" db="EMBL/GenBank/DDBJ databases">
        <title>Sequencing the genomes of 1000 actinobacteria strains.</title>
        <authorList>
            <person name="Klenk H.-P."/>
        </authorList>
    </citation>
    <scope>NUCLEOTIDE SEQUENCE [LARGE SCALE GENOMIC DNA]</scope>
    <source>
        <strain evidence="2 3">DSM 45784</strain>
    </source>
</reference>
<dbReference type="SUPFAM" id="SSF54427">
    <property type="entry name" value="NTF2-like"/>
    <property type="match status" value="1"/>
</dbReference>
<dbReference type="Pfam" id="PF12680">
    <property type="entry name" value="SnoaL_2"/>
    <property type="match status" value="1"/>
</dbReference>
<dbReference type="AlphaFoldDB" id="A0A7W7D776"/>
<dbReference type="EMBL" id="JACHND010000001">
    <property type="protein sequence ID" value="MBB4701564.1"/>
    <property type="molecule type" value="Genomic_DNA"/>
</dbReference>
<gene>
    <name evidence="2" type="ORF">BJ982_003108</name>
</gene>
<sequence length="146" mass="16280">MPASDSPTSIRTPREVFERLAAGISAGEWEGLAELYAEDVVVEIPLAIPAPMRIEGRKEVARHFHDRIGLLKLRVLDQVVHETADPEVVIAEFTHQGEVLATGRTWTSRNIQVLRVRDGLIVSSRDYHDHVQINQAFGRLPELLGG</sequence>
<proteinExistence type="predicted"/>
<evidence type="ECO:0000259" key="1">
    <source>
        <dbReference type="Pfam" id="PF12680"/>
    </source>
</evidence>
<evidence type="ECO:0000313" key="3">
    <source>
        <dbReference type="Proteomes" id="UP000542210"/>
    </source>
</evidence>
<feature type="domain" description="SnoaL-like" evidence="1">
    <location>
        <begin position="18"/>
        <end position="123"/>
    </location>
</feature>
<evidence type="ECO:0000313" key="2">
    <source>
        <dbReference type="EMBL" id="MBB4701564.1"/>
    </source>
</evidence>
<dbReference type="InterPro" id="IPR032710">
    <property type="entry name" value="NTF2-like_dom_sf"/>
</dbReference>
<dbReference type="Proteomes" id="UP000542210">
    <property type="component" value="Unassembled WGS sequence"/>
</dbReference>
<dbReference type="GO" id="GO:0016853">
    <property type="term" value="F:isomerase activity"/>
    <property type="evidence" value="ECO:0007669"/>
    <property type="project" value="UniProtKB-KW"/>
</dbReference>
<comment type="caution">
    <text evidence="2">The sequence shown here is derived from an EMBL/GenBank/DDBJ whole genome shotgun (WGS) entry which is preliminary data.</text>
</comment>
<dbReference type="Gene3D" id="3.10.450.50">
    <property type="match status" value="1"/>
</dbReference>
<organism evidence="2 3">
    <name type="scientific">Sphaerisporangium siamense</name>
    <dbReference type="NCBI Taxonomy" id="795645"/>
    <lineage>
        <taxon>Bacteria</taxon>
        <taxon>Bacillati</taxon>
        <taxon>Actinomycetota</taxon>
        <taxon>Actinomycetes</taxon>
        <taxon>Streptosporangiales</taxon>
        <taxon>Streptosporangiaceae</taxon>
        <taxon>Sphaerisporangium</taxon>
    </lineage>
</organism>
<dbReference type="InterPro" id="IPR037401">
    <property type="entry name" value="SnoaL-like"/>
</dbReference>
<protein>
    <submittedName>
        <fullName evidence="2">Ketosteroid isomerase-like protein</fullName>
    </submittedName>
</protein>
<name>A0A7W7D776_9ACTN</name>
<keyword evidence="3" id="KW-1185">Reference proteome</keyword>
<accession>A0A7W7D776</accession>
<dbReference type="RefSeq" id="WP_184880710.1">
    <property type="nucleotide sequence ID" value="NZ_BOOV01000016.1"/>
</dbReference>